<dbReference type="EMBL" id="BPQG01000112">
    <property type="protein sequence ID" value="GJD47068.1"/>
    <property type="molecule type" value="Genomic_DNA"/>
</dbReference>
<accession>A0ABQ4QP56</accession>
<evidence type="ECO:0000256" key="2">
    <source>
        <dbReference type="SAM" id="MobiDB-lite"/>
    </source>
</evidence>
<gene>
    <name evidence="4" type="primary">cbpA</name>
    <name evidence="4" type="ORF">AFCDBAGC_4953</name>
</gene>
<feature type="domain" description="J" evidence="3">
    <location>
        <begin position="23"/>
        <end position="87"/>
    </location>
</feature>
<dbReference type="SUPFAM" id="SSF46565">
    <property type="entry name" value="Chaperone J-domain"/>
    <property type="match status" value="1"/>
</dbReference>
<comment type="caution">
    <text evidence="4">The sequence shown here is derived from an EMBL/GenBank/DDBJ whole genome shotgun (WGS) entry which is preliminary data.</text>
</comment>
<dbReference type="PROSITE" id="PS50076">
    <property type="entry name" value="DNAJ_2"/>
    <property type="match status" value="1"/>
</dbReference>
<feature type="compositionally biased region" description="Basic and acidic residues" evidence="2">
    <location>
        <begin position="76"/>
        <end position="94"/>
    </location>
</feature>
<keyword evidence="4" id="KW-0238">DNA-binding</keyword>
<dbReference type="InterPro" id="IPR008971">
    <property type="entry name" value="HSP40/DnaJ_pept-bd"/>
</dbReference>
<dbReference type="Pfam" id="PF00226">
    <property type="entry name" value="DnaJ"/>
    <property type="match status" value="1"/>
</dbReference>
<dbReference type="Proteomes" id="UP001055117">
    <property type="component" value="Unassembled WGS sequence"/>
</dbReference>
<organism evidence="4 5">
    <name type="scientific">Methylobacterium cerastii</name>
    <dbReference type="NCBI Taxonomy" id="932741"/>
    <lineage>
        <taxon>Bacteria</taxon>
        <taxon>Pseudomonadati</taxon>
        <taxon>Pseudomonadota</taxon>
        <taxon>Alphaproteobacteria</taxon>
        <taxon>Hyphomicrobiales</taxon>
        <taxon>Methylobacteriaceae</taxon>
        <taxon>Methylobacterium</taxon>
    </lineage>
</organism>
<dbReference type="GO" id="GO:0003677">
    <property type="term" value="F:DNA binding"/>
    <property type="evidence" value="ECO:0007669"/>
    <property type="project" value="UniProtKB-KW"/>
</dbReference>
<name>A0ABQ4QP56_9HYPH</name>
<keyword evidence="1" id="KW-0143">Chaperone</keyword>
<dbReference type="InterPro" id="IPR001623">
    <property type="entry name" value="DnaJ_domain"/>
</dbReference>
<dbReference type="CDD" id="cd10747">
    <property type="entry name" value="DnaJ_C"/>
    <property type="match status" value="1"/>
</dbReference>
<dbReference type="Gene3D" id="2.60.260.20">
    <property type="entry name" value="Urease metallochaperone UreE, N-terminal domain"/>
    <property type="match status" value="2"/>
</dbReference>
<evidence type="ECO:0000259" key="3">
    <source>
        <dbReference type="PROSITE" id="PS50076"/>
    </source>
</evidence>
<feature type="compositionally biased region" description="Gly residues" evidence="2">
    <location>
        <begin position="100"/>
        <end position="127"/>
    </location>
</feature>
<dbReference type="Gene3D" id="1.10.287.110">
    <property type="entry name" value="DnaJ domain"/>
    <property type="match status" value="1"/>
</dbReference>
<dbReference type="PANTHER" id="PTHR43096:SF52">
    <property type="entry name" value="DNAJ HOMOLOG 1, MITOCHONDRIAL-RELATED"/>
    <property type="match status" value="1"/>
</dbReference>
<proteinExistence type="predicted"/>
<feature type="region of interest" description="Disordered" evidence="2">
    <location>
        <begin position="70"/>
        <end position="127"/>
    </location>
</feature>
<dbReference type="InterPro" id="IPR036869">
    <property type="entry name" value="J_dom_sf"/>
</dbReference>
<evidence type="ECO:0000313" key="5">
    <source>
        <dbReference type="Proteomes" id="UP001055117"/>
    </source>
</evidence>
<protein>
    <submittedName>
        <fullName evidence="4">Curved DNA-binding protein</fullName>
    </submittedName>
</protein>
<reference evidence="4 5" key="1">
    <citation type="journal article" date="2021" name="Front. Microbiol.">
        <title>Comprehensive Comparative Genomics and Phenotyping of Methylobacterium Species.</title>
        <authorList>
            <person name="Alessa O."/>
            <person name="Ogura Y."/>
            <person name="Fujitani Y."/>
            <person name="Takami H."/>
            <person name="Hayashi T."/>
            <person name="Sahin N."/>
            <person name="Tani A."/>
        </authorList>
    </citation>
    <scope>NUCLEOTIDE SEQUENCE [LARGE SCALE GENOMIC DNA]</scope>
    <source>
        <strain evidence="4 5">DSM 23679</strain>
    </source>
</reference>
<dbReference type="PRINTS" id="PR00625">
    <property type="entry name" value="JDOMAIN"/>
</dbReference>
<dbReference type="PANTHER" id="PTHR43096">
    <property type="entry name" value="DNAJ HOMOLOG 1, MITOCHONDRIAL-RELATED"/>
    <property type="match status" value="1"/>
</dbReference>
<dbReference type="CDD" id="cd06257">
    <property type="entry name" value="DnaJ"/>
    <property type="match status" value="1"/>
</dbReference>
<dbReference type="Pfam" id="PF01556">
    <property type="entry name" value="DnaJ_C"/>
    <property type="match status" value="1"/>
</dbReference>
<dbReference type="SUPFAM" id="SSF49493">
    <property type="entry name" value="HSP40/DnaJ peptide-binding domain"/>
    <property type="match status" value="2"/>
</dbReference>
<evidence type="ECO:0000256" key="1">
    <source>
        <dbReference type="ARBA" id="ARBA00023186"/>
    </source>
</evidence>
<dbReference type="SMART" id="SM00271">
    <property type="entry name" value="DnaJ"/>
    <property type="match status" value="1"/>
</dbReference>
<dbReference type="InterPro" id="IPR002939">
    <property type="entry name" value="DnaJ_C"/>
</dbReference>
<evidence type="ECO:0000313" key="4">
    <source>
        <dbReference type="EMBL" id="GJD47068.1"/>
    </source>
</evidence>
<keyword evidence="5" id="KW-1185">Reference proteome</keyword>
<sequence>MRPVWPLLHSRRETTKLKRPMRNPYEVLGVPKTAGEAEIKKAYRKLAKTYHPDTNKDAKAKDRFAEANSAYEILGEPEKRRQFDRGEIDGDGKPRATGFEGFGGGRAGGFDFGGAPRGRGGPAGGMAGGMGEDIFSHLFGEAFRAGGAGPGQRAPARGEDVAAELGVTLEQIVSEEKLRVGLPGGREFDVMIPKGVVDGQTIRLRGLGSPGGPRAEPGDALLTIRVLPHARFTVDGADVRTTVDLPLEDAVLGGAIRVPTLTGAVEMKMPPMTSSGRTFRLRGKGLPKKDGTRGDLFATTAIQLLADDAGLTEFVKGRRTARAE</sequence>